<keyword evidence="1" id="KW-0472">Membrane</keyword>
<dbReference type="AlphaFoldDB" id="G9WJH4"/>
<reference evidence="2 3" key="1">
    <citation type="journal article" date="2012" name="PLoS ONE">
        <title>Functional divergence in the genus oenococcus as predicted by genome sequencing of the newly-described species, Oenococcus kitaharae.</title>
        <authorList>
            <person name="Borneman A.R."/>
            <person name="McCarthy J.M."/>
            <person name="Chambers P.J."/>
            <person name="Bartowsky E.J."/>
        </authorList>
    </citation>
    <scope>NUCLEOTIDE SEQUENCE [LARGE SCALE GENOMIC DNA]</scope>
    <source>
        <strain evidence="3">DSM17330</strain>
    </source>
</reference>
<evidence type="ECO:0000313" key="2">
    <source>
        <dbReference type="EMBL" id="EHN59019.1"/>
    </source>
</evidence>
<sequence>MLRYEKDNKEIGLNFRNRLAHWFAISDNDMGDKLVGNILYLYASVLNSILIFLLMSDPEKRSSKSTRPAR</sequence>
<accession>G9WJH4</accession>
<name>G9WJH4_9LACO</name>
<keyword evidence="3" id="KW-1185">Reference proteome</keyword>
<dbReference type="HOGENOM" id="CLU_2753928_0_0_9"/>
<organism evidence="2 3">
    <name type="scientific">Oenococcus kitaharae DSM 17330</name>
    <dbReference type="NCBI Taxonomy" id="1045004"/>
    <lineage>
        <taxon>Bacteria</taxon>
        <taxon>Bacillati</taxon>
        <taxon>Bacillota</taxon>
        <taxon>Bacilli</taxon>
        <taxon>Lactobacillales</taxon>
        <taxon>Lactobacillaceae</taxon>
        <taxon>Oenococcus</taxon>
    </lineage>
</organism>
<feature type="transmembrane region" description="Helical" evidence="1">
    <location>
        <begin position="38"/>
        <end position="55"/>
    </location>
</feature>
<evidence type="ECO:0000256" key="1">
    <source>
        <dbReference type="SAM" id="Phobius"/>
    </source>
</evidence>
<proteinExistence type="predicted"/>
<dbReference type="EMBL" id="AFVZ01000001">
    <property type="protein sequence ID" value="EHN59019.1"/>
    <property type="molecule type" value="Genomic_DNA"/>
</dbReference>
<protein>
    <submittedName>
        <fullName evidence="2">Uncharacterized protein</fullName>
    </submittedName>
</protein>
<keyword evidence="1" id="KW-1133">Transmembrane helix</keyword>
<dbReference type="Proteomes" id="UP000004959">
    <property type="component" value="Chromosome"/>
</dbReference>
<gene>
    <name evidence="2" type="ORF">OKIT_0914</name>
</gene>
<evidence type="ECO:0000313" key="3">
    <source>
        <dbReference type="Proteomes" id="UP000004959"/>
    </source>
</evidence>
<keyword evidence="1" id="KW-0812">Transmembrane</keyword>
<comment type="caution">
    <text evidence="2">The sequence shown here is derived from an EMBL/GenBank/DDBJ whole genome shotgun (WGS) entry which is preliminary data.</text>
</comment>